<organism evidence="1 2">
    <name type="scientific">Paraburkholderia phytofirmans OLGA172</name>
    <dbReference type="NCBI Taxonomy" id="1417228"/>
    <lineage>
        <taxon>Bacteria</taxon>
        <taxon>Pseudomonadati</taxon>
        <taxon>Pseudomonadota</taxon>
        <taxon>Betaproteobacteria</taxon>
        <taxon>Burkholderiales</taxon>
        <taxon>Burkholderiaceae</taxon>
        <taxon>Paraburkholderia</taxon>
    </lineage>
</organism>
<sequence length="320" mass="36469">MCYSAQIQADYRKLVRTFGAIMDIHEFARLFFERAEGAGKAKIPKAMEDAFAEPQAETEREIKAFIDRFNTDQATKFEQDLFKQRKRLADAERSLQVKVTKAATESQRIATDKVAWTRGKLDDLQRTEPKPRDSRIFPGHYATVMVMENGQRVVKPMRYQCRIAGKPAWQDVKFPGTYNARRDNLGGFWKPLFGYSHGILVVNAFYENVSRAKMEGRELSEGEKDENVVLEFKPNPAHDMLVACLWSRWSAPGEPDLLSFAAITDEPPPEIAAAGHDRCIIPIKPENVDAWLNPNASDLAALYAILDDRDRPYYEHRLAA</sequence>
<dbReference type="InterPro" id="IPR003738">
    <property type="entry name" value="SRAP"/>
</dbReference>
<proteinExistence type="predicted"/>
<dbReference type="RefSeq" id="WP_063497023.1">
    <property type="nucleotide sequence ID" value="NZ_CP014578.1"/>
</dbReference>
<reference evidence="1 2" key="1">
    <citation type="journal article" date="2016" name="Gene">
        <title>PacBio SMRT assembly of a complex multi-replicon genome reveals chlorocatechol degradative operon in a region of genome plasticity.</title>
        <authorList>
            <person name="Ricker N."/>
            <person name="Shen S.Y."/>
            <person name="Goordial J."/>
            <person name="Jin S."/>
            <person name="Fulthorpe R.R."/>
        </authorList>
    </citation>
    <scope>NUCLEOTIDE SEQUENCE [LARGE SCALE GENOMIC DNA]</scope>
    <source>
        <strain evidence="1 2">OLGA172</strain>
    </source>
</reference>
<dbReference type="GO" id="GO:0003697">
    <property type="term" value="F:single-stranded DNA binding"/>
    <property type="evidence" value="ECO:0007669"/>
    <property type="project" value="InterPro"/>
</dbReference>
<keyword evidence="2" id="KW-1185">Reference proteome</keyword>
<dbReference type="GO" id="GO:0106300">
    <property type="term" value="P:protein-DNA covalent cross-linking repair"/>
    <property type="evidence" value="ECO:0007669"/>
    <property type="project" value="InterPro"/>
</dbReference>
<dbReference type="STRING" id="1804984.AYM40_15735"/>
<dbReference type="InterPro" id="IPR036590">
    <property type="entry name" value="SRAP-like"/>
</dbReference>
<dbReference type="AlphaFoldDB" id="A0A160FMZ1"/>
<dbReference type="KEGG" id="buz:AYM40_15735"/>
<gene>
    <name evidence="1" type="ORF">AYM40_15735</name>
</gene>
<dbReference type="OrthoDB" id="107650at2"/>
<protein>
    <recommendedName>
        <fullName evidence="3">Abasic site processing protein</fullName>
    </recommendedName>
</protein>
<dbReference type="Gene3D" id="3.90.1680.10">
    <property type="entry name" value="SOS response associated peptidase-like"/>
    <property type="match status" value="1"/>
</dbReference>
<dbReference type="Proteomes" id="UP000076852">
    <property type="component" value="Chromosome 1"/>
</dbReference>
<dbReference type="EMBL" id="CP014578">
    <property type="protein sequence ID" value="ANB73646.1"/>
    <property type="molecule type" value="Genomic_DNA"/>
</dbReference>
<evidence type="ECO:0000313" key="1">
    <source>
        <dbReference type="EMBL" id="ANB73646.1"/>
    </source>
</evidence>
<dbReference type="SUPFAM" id="SSF143081">
    <property type="entry name" value="BB1717-like"/>
    <property type="match status" value="1"/>
</dbReference>
<name>A0A160FMZ1_9BURK</name>
<evidence type="ECO:0000313" key="2">
    <source>
        <dbReference type="Proteomes" id="UP000076852"/>
    </source>
</evidence>
<dbReference type="Pfam" id="PF02586">
    <property type="entry name" value="SRAP"/>
    <property type="match status" value="1"/>
</dbReference>
<evidence type="ECO:0008006" key="3">
    <source>
        <dbReference type="Google" id="ProtNLM"/>
    </source>
</evidence>
<accession>A0A160FMZ1</accession>